<dbReference type="CDD" id="cd01668">
    <property type="entry name" value="TGS_RSH"/>
    <property type="match status" value="1"/>
</dbReference>
<proteinExistence type="inferred from homology"/>
<dbReference type="InterPro" id="IPR043519">
    <property type="entry name" value="NT_sf"/>
</dbReference>
<dbReference type="PROSITE" id="PS51671">
    <property type="entry name" value="ACT"/>
    <property type="match status" value="1"/>
</dbReference>
<protein>
    <recommendedName>
        <fullName evidence="2">GTP diphosphokinase</fullName>
        <ecNumber evidence="2">2.7.6.5</ecNumber>
    </recommendedName>
</protein>
<comment type="catalytic activity">
    <reaction evidence="3">
        <text>GTP + ATP = guanosine 3'-diphosphate 5'-triphosphate + AMP</text>
        <dbReference type="Rhea" id="RHEA:22088"/>
        <dbReference type="ChEBI" id="CHEBI:30616"/>
        <dbReference type="ChEBI" id="CHEBI:37565"/>
        <dbReference type="ChEBI" id="CHEBI:142410"/>
        <dbReference type="ChEBI" id="CHEBI:456215"/>
        <dbReference type="EC" id="2.7.6.5"/>
    </reaction>
</comment>
<dbReference type="EMBL" id="BAAACR010000013">
    <property type="protein sequence ID" value="GAA0215886.1"/>
    <property type="molecule type" value="Genomic_DNA"/>
</dbReference>
<dbReference type="Pfam" id="PF02824">
    <property type="entry name" value="TGS"/>
    <property type="match status" value="1"/>
</dbReference>
<dbReference type="InterPro" id="IPR033655">
    <property type="entry name" value="TGS_RelA/SpoT"/>
</dbReference>
<evidence type="ECO:0000259" key="6">
    <source>
        <dbReference type="PROSITE" id="PS51831"/>
    </source>
</evidence>
<dbReference type="Gene3D" id="3.30.460.10">
    <property type="entry name" value="Beta Polymerase, domain 2"/>
    <property type="match status" value="1"/>
</dbReference>
<reference evidence="8 9" key="1">
    <citation type="journal article" date="2019" name="Int. J. Syst. Evol. Microbiol.">
        <title>The Global Catalogue of Microorganisms (GCM) 10K type strain sequencing project: providing services to taxonomists for standard genome sequencing and annotation.</title>
        <authorList>
            <consortium name="The Broad Institute Genomics Platform"/>
            <consortium name="The Broad Institute Genome Sequencing Center for Infectious Disease"/>
            <person name="Wu L."/>
            <person name="Ma J."/>
        </authorList>
    </citation>
    <scope>NUCLEOTIDE SEQUENCE [LARGE SCALE GENOMIC DNA]</scope>
    <source>
        <strain evidence="8 9">JCM 8542</strain>
    </source>
</reference>
<organism evidence="8 9">
    <name type="scientific">Selenomonas dianae</name>
    <dbReference type="NCBI Taxonomy" id="135079"/>
    <lineage>
        <taxon>Bacteria</taxon>
        <taxon>Bacillati</taxon>
        <taxon>Bacillota</taxon>
        <taxon>Negativicutes</taxon>
        <taxon>Selenomonadales</taxon>
        <taxon>Selenomonadaceae</taxon>
        <taxon>Selenomonas</taxon>
    </lineage>
</organism>
<feature type="domain" description="HD" evidence="6">
    <location>
        <begin position="52"/>
        <end position="151"/>
    </location>
</feature>
<evidence type="ECO:0000259" key="7">
    <source>
        <dbReference type="PROSITE" id="PS51880"/>
    </source>
</evidence>
<dbReference type="InterPro" id="IPR004095">
    <property type="entry name" value="TGS"/>
</dbReference>
<evidence type="ECO:0000259" key="5">
    <source>
        <dbReference type="PROSITE" id="PS51671"/>
    </source>
</evidence>
<accession>A0ABN0T9E4</accession>
<dbReference type="InterPro" id="IPR012675">
    <property type="entry name" value="Beta-grasp_dom_sf"/>
</dbReference>
<dbReference type="SUPFAM" id="SSF109604">
    <property type="entry name" value="HD-domain/PDEase-like"/>
    <property type="match status" value="1"/>
</dbReference>
<dbReference type="InterPro" id="IPR012676">
    <property type="entry name" value="TGS-like"/>
</dbReference>
<dbReference type="PROSITE" id="PS51880">
    <property type="entry name" value="TGS"/>
    <property type="match status" value="1"/>
</dbReference>
<dbReference type="SMART" id="SM00954">
    <property type="entry name" value="RelA_SpoT"/>
    <property type="match status" value="1"/>
</dbReference>
<dbReference type="InterPro" id="IPR002912">
    <property type="entry name" value="ACT_dom"/>
</dbReference>
<dbReference type="CDD" id="cd04876">
    <property type="entry name" value="ACT_RelA-SpoT"/>
    <property type="match status" value="1"/>
</dbReference>
<dbReference type="InterPro" id="IPR007685">
    <property type="entry name" value="RelA_SpoT"/>
</dbReference>
<dbReference type="Pfam" id="PF13328">
    <property type="entry name" value="HD_4"/>
    <property type="match status" value="1"/>
</dbReference>
<dbReference type="InterPro" id="IPR003607">
    <property type="entry name" value="HD/PDEase_dom"/>
</dbReference>
<name>A0ABN0T9E4_9FIRM</name>
<dbReference type="NCBIfam" id="TIGR00691">
    <property type="entry name" value="spoT_relA"/>
    <property type="match status" value="1"/>
</dbReference>
<evidence type="ECO:0000256" key="3">
    <source>
        <dbReference type="ARBA" id="ARBA00048244"/>
    </source>
</evidence>
<sequence length="743" mass="83823">MSENAQRDVTITMILDKVRSYQADADLEKIKRAYEYAEKAHSGQVRISGDAYIIHPLNVAYILTGLHLDDETICAALLHDVVEDTCATLEEMEARFGKNVMALIDGVTKLGRIKYMSKEDVQLENYRKMFLAMAKDIRVIMIKLADRLHNMRTLKYMREDKRRRIAKETIEVYAPLANRLGISSIKVELEDLCLRYLEPEAYYALVEEVKHKRQERQEFIIESIDQIRKKLEAAGITADIKGRAKHFYSIYRKMKRDNKSVNEIYDLSAVRVLVSSVKDCYGVLGVIHAMWKPIPGRFKDYIAMPKSNGYQSLHTTVMTHGDPLEIQIRTNAMHQVSEFGVAAHWKYKEAGRSIGATDENDQKMSWLRQMVSLQKEYDDPKEFFEALKLDVFSDEVFVFTPRGDVIDLPKGSNPIDFAYHIHTEIGHHCVGAKVNGKIVPLEYKLKNGDIVSIVTNKGGSGPSPDWLNTVASSATRSKIRAWFKKENREENIERGMNLIRDEAKRLGYAPKELMAGGRLGKVAEKLNVQSEDDLLAALGYGGVTLRGVMTKLIELHQQAVKDSTPPEVSQMLSELKAPRRGKRKKASHGVLVEGEGGYLVRLARCCNPIPGDPITGYITRGRGVSVHRSDCPNVLNDTEFTRVIEVSWDIGLDKEYTVGIEIICNDRNGMLSEILAVPAEMKVNIHTVNAMPNRRNKTSTVLLGLNVSNIDQITQVMTRVRLLKDVYRVTRTLGSSALPGGEV</sequence>
<dbReference type="Pfam" id="PF04607">
    <property type="entry name" value="RelA_SpoT"/>
    <property type="match status" value="1"/>
</dbReference>
<dbReference type="Pfam" id="PF19296">
    <property type="entry name" value="RelA_AH_RIS"/>
    <property type="match status" value="1"/>
</dbReference>
<keyword evidence="9" id="KW-1185">Reference proteome</keyword>
<dbReference type="SUPFAM" id="SSF55021">
    <property type="entry name" value="ACT-like"/>
    <property type="match status" value="1"/>
</dbReference>
<feature type="domain" description="ACT" evidence="5">
    <location>
        <begin position="659"/>
        <end position="734"/>
    </location>
</feature>
<evidence type="ECO:0000256" key="1">
    <source>
        <dbReference type="ARBA" id="ARBA00004976"/>
    </source>
</evidence>
<dbReference type="RefSeq" id="WP_304986449.1">
    <property type="nucleotide sequence ID" value="NZ_BAAACR010000013.1"/>
</dbReference>
<dbReference type="CDD" id="cd00077">
    <property type="entry name" value="HDc"/>
    <property type="match status" value="1"/>
</dbReference>
<dbReference type="InterPro" id="IPR004811">
    <property type="entry name" value="RelA/Spo_fam"/>
</dbReference>
<dbReference type="Pfam" id="PF13291">
    <property type="entry name" value="ACT_4"/>
    <property type="match status" value="1"/>
</dbReference>
<dbReference type="SMART" id="SM00471">
    <property type="entry name" value="HDc"/>
    <property type="match status" value="1"/>
</dbReference>
<dbReference type="CDD" id="cd05399">
    <property type="entry name" value="NT_Rel-Spo_like"/>
    <property type="match status" value="1"/>
</dbReference>
<feature type="domain" description="TGS" evidence="7">
    <location>
        <begin position="394"/>
        <end position="455"/>
    </location>
</feature>
<evidence type="ECO:0000256" key="4">
    <source>
        <dbReference type="RuleBase" id="RU003847"/>
    </source>
</evidence>
<comment type="function">
    <text evidence="4">In eubacteria ppGpp (guanosine 3'-diphosphate 5'-diphosphate) is a mediator of the stringent response that coordinates a variety of cellular activities in response to changes in nutritional abundance.</text>
</comment>
<dbReference type="SUPFAM" id="SSF81301">
    <property type="entry name" value="Nucleotidyltransferase"/>
    <property type="match status" value="1"/>
</dbReference>
<dbReference type="InterPro" id="IPR045865">
    <property type="entry name" value="ACT-like_dom_sf"/>
</dbReference>
<dbReference type="PANTHER" id="PTHR21262">
    <property type="entry name" value="GUANOSINE-3',5'-BIS DIPHOSPHATE 3'-PYROPHOSPHOHYDROLASE"/>
    <property type="match status" value="1"/>
</dbReference>
<dbReference type="EC" id="2.7.6.5" evidence="2"/>
<dbReference type="InterPro" id="IPR006674">
    <property type="entry name" value="HD_domain"/>
</dbReference>
<gene>
    <name evidence="8" type="primary">relA</name>
    <name evidence="8" type="ORF">GCM10008919_18920</name>
</gene>
<dbReference type="Gene3D" id="1.10.3210.10">
    <property type="entry name" value="Hypothetical protein af1432"/>
    <property type="match status" value="1"/>
</dbReference>
<dbReference type="Proteomes" id="UP001500399">
    <property type="component" value="Unassembled WGS sequence"/>
</dbReference>
<dbReference type="PANTHER" id="PTHR21262:SF31">
    <property type="entry name" value="GTP PYROPHOSPHOKINASE"/>
    <property type="match status" value="1"/>
</dbReference>
<evidence type="ECO:0000256" key="2">
    <source>
        <dbReference type="ARBA" id="ARBA00013251"/>
    </source>
</evidence>
<comment type="caution">
    <text evidence="8">The sequence shown here is derived from an EMBL/GenBank/DDBJ whole genome shotgun (WGS) entry which is preliminary data.</text>
</comment>
<comment type="pathway">
    <text evidence="1">Purine metabolism; ppGpp biosynthesis; ppGpp from GTP: step 1/2.</text>
</comment>
<evidence type="ECO:0000313" key="9">
    <source>
        <dbReference type="Proteomes" id="UP001500399"/>
    </source>
</evidence>
<comment type="similarity">
    <text evidence="4">Belongs to the relA/spoT family.</text>
</comment>
<dbReference type="PROSITE" id="PS51831">
    <property type="entry name" value="HD"/>
    <property type="match status" value="1"/>
</dbReference>
<dbReference type="InterPro" id="IPR045600">
    <property type="entry name" value="RelA/SpoT_AH_RIS"/>
</dbReference>
<dbReference type="Gene3D" id="3.30.70.260">
    <property type="match status" value="1"/>
</dbReference>
<evidence type="ECO:0000313" key="8">
    <source>
        <dbReference type="EMBL" id="GAA0215886.1"/>
    </source>
</evidence>
<dbReference type="SUPFAM" id="SSF81271">
    <property type="entry name" value="TGS-like"/>
    <property type="match status" value="1"/>
</dbReference>
<dbReference type="Gene3D" id="3.10.20.30">
    <property type="match status" value="1"/>
</dbReference>